<dbReference type="InterPro" id="IPR000340">
    <property type="entry name" value="Dual-sp_phosphatase_cat-dom"/>
</dbReference>
<evidence type="ECO:0000259" key="6">
    <source>
        <dbReference type="PROSITE" id="PS50056"/>
    </source>
</evidence>
<dbReference type="PROSITE" id="PS00383">
    <property type="entry name" value="TYR_PHOSPHATASE_1"/>
    <property type="match status" value="1"/>
</dbReference>
<evidence type="ECO:0000259" key="5">
    <source>
        <dbReference type="PROSITE" id="PS50054"/>
    </source>
</evidence>
<gene>
    <name evidence="7" type="ORF">POCTA_138.1.T0770079</name>
</gene>
<proteinExistence type="inferred from homology"/>
<evidence type="ECO:0000256" key="3">
    <source>
        <dbReference type="ARBA" id="ARBA00022801"/>
    </source>
</evidence>
<dbReference type="GO" id="GO:0043409">
    <property type="term" value="P:negative regulation of MAPK cascade"/>
    <property type="evidence" value="ECO:0007669"/>
    <property type="project" value="TreeGrafter"/>
</dbReference>
<evidence type="ECO:0000313" key="7">
    <source>
        <dbReference type="EMBL" id="CAD8181531.1"/>
    </source>
</evidence>
<dbReference type="EC" id="3.1.3.48" evidence="2"/>
<evidence type="ECO:0000313" key="8">
    <source>
        <dbReference type="Proteomes" id="UP000683925"/>
    </source>
</evidence>
<name>A0A8S1VXK2_PAROT</name>
<dbReference type="GO" id="GO:0008330">
    <property type="term" value="F:protein tyrosine/threonine phosphatase activity"/>
    <property type="evidence" value="ECO:0007669"/>
    <property type="project" value="TreeGrafter"/>
</dbReference>
<dbReference type="PROSITE" id="PS50054">
    <property type="entry name" value="TYR_PHOSPHATASE_DUAL"/>
    <property type="match status" value="1"/>
</dbReference>
<evidence type="ECO:0000256" key="1">
    <source>
        <dbReference type="ARBA" id="ARBA00008601"/>
    </source>
</evidence>
<accession>A0A8S1VXK2</accession>
<reference evidence="7" key="1">
    <citation type="submission" date="2021-01" db="EMBL/GenBank/DDBJ databases">
        <authorList>
            <consortium name="Genoscope - CEA"/>
            <person name="William W."/>
        </authorList>
    </citation>
    <scope>NUCLEOTIDE SEQUENCE</scope>
</reference>
<keyword evidence="8" id="KW-1185">Reference proteome</keyword>
<keyword evidence="4" id="KW-0904">Protein phosphatase</keyword>
<dbReference type="Pfam" id="PF00782">
    <property type="entry name" value="DSPc"/>
    <property type="match status" value="1"/>
</dbReference>
<comment type="caution">
    <text evidence="7">The sequence shown here is derived from an EMBL/GenBank/DDBJ whole genome shotgun (WGS) entry which is preliminary data.</text>
</comment>
<dbReference type="InterPro" id="IPR000387">
    <property type="entry name" value="Tyr_Pase_dom"/>
</dbReference>
<dbReference type="InterPro" id="IPR016130">
    <property type="entry name" value="Tyr_Pase_AS"/>
</dbReference>
<dbReference type="InterPro" id="IPR020422">
    <property type="entry name" value="TYR_PHOSPHATASE_DUAL_dom"/>
</dbReference>
<dbReference type="PROSITE" id="PS50056">
    <property type="entry name" value="TYR_PHOSPHATASE_2"/>
    <property type="match status" value="1"/>
</dbReference>
<dbReference type="OMA" id="NFKHYIF"/>
<dbReference type="GO" id="GO:0033550">
    <property type="term" value="F:MAP kinase tyrosine phosphatase activity"/>
    <property type="evidence" value="ECO:0007669"/>
    <property type="project" value="TreeGrafter"/>
</dbReference>
<comment type="similarity">
    <text evidence="1">Belongs to the protein-tyrosine phosphatase family. Non-receptor class dual specificity subfamily.</text>
</comment>
<dbReference type="GO" id="GO:0017017">
    <property type="term" value="F:MAP kinase tyrosine/serine/threonine phosphatase activity"/>
    <property type="evidence" value="ECO:0007669"/>
    <property type="project" value="TreeGrafter"/>
</dbReference>
<protein>
    <recommendedName>
        <fullName evidence="2">protein-tyrosine-phosphatase</fullName>
        <ecNumber evidence="2">3.1.3.48</ecNumber>
    </recommendedName>
</protein>
<dbReference type="EMBL" id="CAJJDP010000076">
    <property type="protein sequence ID" value="CAD8181531.1"/>
    <property type="molecule type" value="Genomic_DNA"/>
</dbReference>
<dbReference type="Proteomes" id="UP000683925">
    <property type="component" value="Unassembled WGS sequence"/>
</dbReference>
<dbReference type="PANTHER" id="PTHR10159">
    <property type="entry name" value="DUAL SPECIFICITY PROTEIN PHOSPHATASE"/>
    <property type="match status" value="1"/>
</dbReference>
<feature type="domain" description="Tyrosine-protein phosphatase" evidence="5">
    <location>
        <begin position="14"/>
        <end position="153"/>
    </location>
</feature>
<evidence type="ECO:0000256" key="2">
    <source>
        <dbReference type="ARBA" id="ARBA00013064"/>
    </source>
</evidence>
<dbReference type="GO" id="GO:0005737">
    <property type="term" value="C:cytoplasm"/>
    <property type="evidence" value="ECO:0007669"/>
    <property type="project" value="TreeGrafter"/>
</dbReference>
<sequence>MSRFSILSNDMDKVHSYFGNNLWLGSLKAAKNSQLLRLNNIQTVITVANNISLKLENFKHYIFSIEDSASFRILDYFKQINEVIQEGLMHGSVLVHCVAGVSRSSACVIAHLMQSQGWSYEKTYYYVKEKRLTINPNPGFKKQLIQYSNQLDLIQKTKNSLESTQSSKLLLSPRYKQKSREDLITKLIQNNIKSPNRRIEQLDYSSTTEDREIYRFQLAQKLFANSLMGNENDKKTAQKSNRQNKANPLKIKLSLQYN</sequence>
<dbReference type="PANTHER" id="PTHR10159:SF519">
    <property type="entry name" value="DUAL SPECIFICITY PROTEIN PHOSPHATASE MPK3"/>
    <property type="match status" value="1"/>
</dbReference>
<feature type="domain" description="Tyrosine specific protein phosphatases" evidence="6">
    <location>
        <begin position="74"/>
        <end position="131"/>
    </location>
</feature>
<dbReference type="OrthoDB" id="2017893at2759"/>
<keyword evidence="3" id="KW-0378">Hydrolase</keyword>
<organism evidence="7 8">
    <name type="scientific">Paramecium octaurelia</name>
    <dbReference type="NCBI Taxonomy" id="43137"/>
    <lineage>
        <taxon>Eukaryota</taxon>
        <taxon>Sar</taxon>
        <taxon>Alveolata</taxon>
        <taxon>Ciliophora</taxon>
        <taxon>Intramacronucleata</taxon>
        <taxon>Oligohymenophorea</taxon>
        <taxon>Peniculida</taxon>
        <taxon>Parameciidae</taxon>
        <taxon>Paramecium</taxon>
    </lineage>
</organism>
<dbReference type="CDD" id="cd14498">
    <property type="entry name" value="DSP"/>
    <property type="match status" value="1"/>
</dbReference>
<dbReference type="SMART" id="SM00195">
    <property type="entry name" value="DSPc"/>
    <property type="match status" value="1"/>
</dbReference>
<dbReference type="AlphaFoldDB" id="A0A8S1VXK2"/>
<evidence type="ECO:0000256" key="4">
    <source>
        <dbReference type="ARBA" id="ARBA00022912"/>
    </source>
</evidence>